<dbReference type="AlphaFoldDB" id="A0A9D1HHX6"/>
<proteinExistence type="predicted"/>
<dbReference type="EMBL" id="DVLT01000057">
    <property type="protein sequence ID" value="HIU03491.1"/>
    <property type="molecule type" value="Genomic_DNA"/>
</dbReference>
<evidence type="ECO:0000313" key="2">
    <source>
        <dbReference type="Proteomes" id="UP000824164"/>
    </source>
</evidence>
<protein>
    <submittedName>
        <fullName evidence="1">Uncharacterized protein</fullName>
    </submittedName>
</protein>
<organism evidence="1 2">
    <name type="scientific">Candidatus Onthocola gallistercoris</name>
    <dbReference type="NCBI Taxonomy" id="2840876"/>
    <lineage>
        <taxon>Bacteria</taxon>
        <taxon>Bacillati</taxon>
        <taxon>Bacillota</taxon>
        <taxon>Bacilli</taxon>
        <taxon>Candidatus Onthocola</taxon>
    </lineage>
</organism>
<gene>
    <name evidence="1" type="ORF">IAB63_09600</name>
</gene>
<accession>A0A9D1HHX6</accession>
<evidence type="ECO:0000313" key="1">
    <source>
        <dbReference type="EMBL" id="HIU03491.1"/>
    </source>
</evidence>
<sequence>MWSGNDYNLYAKVSYLPHTSTVMTLEFITELDVPTGELFPASDDLPKDWESFSIQINSEVYTFPTPLVDFLDDGWKLSEEDEGLFLDGADRPYASYEREWISLTNAQEQTIDVLVFNSTEDTITVAESTVGGVYVIYGNYDFSGTQLRIPGGLMLGWSTKEDVLELYGQPDKSFESVYGAYSLTYQTDDPIDKAYWKLEFDASGILENVMVHHQAYFRSD</sequence>
<name>A0A9D1HHX6_9FIRM</name>
<reference evidence="1" key="1">
    <citation type="submission" date="2020-10" db="EMBL/GenBank/DDBJ databases">
        <authorList>
            <person name="Gilroy R."/>
        </authorList>
    </citation>
    <scope>NUCLEOTIDE SEQUENCE</scope>
    <source>
        <strain evidence="1">CHK187-14744</strain>
    </source>
</reference>
<dbReference type="Proteomes" id="UP000824164">
    <property type="component" value="Unassembled WGS sequence"/>
</dbReference>
<reference evidence="1" key="2">
    <citation type="journal article" date="2021" name="PeerJ">
        <title>Extensive microbial diversity within the chicken gut microbiome revealed by metagenomics and culture.</title>
        <authorList>
            <person name="Gilroy R."/>
            <person name="Ravi A."/>
            <person name="Getino M."/>
            <person name="Pursley I."/>
            <person name="Horton D.L."/>
            <person name="Alikhan N.F."/>
            <person name="Baker D."/>
            <person name="Gharbi K."/>
            <person name="Hall N."/>
            <person name="Watson M."/>
            <person name="Adriaenssens E.M."/>
            <person name="Foster-Nyarko E."/>
            <person name="Jarju S."/>
            <person name="Secka A."/>
            <person name="Antonio M."/>
            <person name="Oren A."/>
            <person name="Chaudhuri R.R."/>
            <person name="La Ragione R."/>
            <person name="Hildebrand F."/>
            <person name="Pallen M.J."/>
        </authorList>
    </citation>
    <scope>NUCLEOTIDE SEQUENCE</scope>
    <source>
        <strain evidence="1">CHK187-14744</strain>
    </source>
</reference>
<comment type="caution">
    <text evidence="1">The sequence shown here is derived from an EMBL/GenBank/DDBJ whole genome shotgun (WGS) entry which is preliminary data.</text>
</comment>